<dbReference type="InterPro" id="IPR029058">
    <property type="entry name" value="AB_hydrolase_fold"/>
</dbReference>
<dbReference type="Pfam" id="PF04301">
    <property type="entry name" value="BioG"/>
    <property type="match status" value="1"/>
</dbReference>
<name>A0A0S6VUD7_9BACT</name>
<proteinExistence type="predicted"/>
<dbReference type="Proteomes" id="UP000030700">
    <property type="component" value="Unassembled WGS sequence"/>
</dbReference>
<gene>
    <name evidence="1" type="ORF">U14_02346</name>
</gene>
<dbReference type="EMBL" id="DF820456">
    <property type="protein sequence ID" value="GAK51104.1"/>
    <property type="molecule type" value="Genomic_DNA"/>
</dbReference>
<evidence type="ECO:0008006" key="3">
    <source>
        <dbReference type="Google" id="ProtNLM"/>
    </source>
</evidence>
<dbReference type="Gene3D" id="3.40.50.1820">
    <property type="entry name" value="alpha/beta hydrolase"/>
    <property type="match status" value="1"/>
</dbReference>
<evidence type="ECO:0000313" key="1">
    <source>
        <dbReference type="EMBL" id="GAK51104.1"/>
    </source>
</evidence>
<evidence type="ECO:0000313" key="2">
    <source>
        <dbReference type="Proteomes" id="UP000030700"/>
    </source>
</evidence>
<dbReference type="HOGENOM" id="CLU_085983_0_1_0"/>
<reference evidence="1 2" key="1">
    <citation type="journal article" date="2015" name="PeerJ">
        <title>First genomic representation of candidate bacterial phylum KSB3 points to enhanced environmental sensing as a trigger of wastewater bulking.</title>
        <authorList>
            <person name="Sekiguchi Y."/>
            <person name="Ohashi A."/>
            <person name="Parks D.H."/>
            <person name="Yamauchi T."/>
            <person name="Tyson G.W."/>
            <person name="Hugenholtz P."/>
        </authorList>
    </citation>
    <scope>NUCLEOTIDE SEQUENCE [LARGE SCALE GENOMIC DNA]</scope>
</reference>
<protein>
    <recommendedName>
        <fullName evidence="3">DUF452 family protein</fullName>
    </recommendedName>
</protein>
<accession>A0A0S6VUD7</accession>
<dbReference type="AlphaFoldDB" id="A0A0S6VUD7"/>
<dbReference type="ESTHER" id="9bact-a0a0s6vud7">
    <property type="family name" value="BioG_Pimeloyl-ACP-methyl-esterase"/>
</dbReference>
<dbReference type="InterPro" id="IPR007398">
    <property type="entry name" value="BioG"/>
</dbReference>
<organism evidence="1 2">
    <name type="scientific">Candidatus Moduliflexus flocculans</name>
    <dbReference type="NCBI Taxonomy" id="1499966"/>
    <lineage>
        <taxon>Bacteria</taxon>
        <taxon>Candidatus Moduliflexota</taxon>
        <taxon>Candidatus Moduliflexia</taxon>
        <taxon>Candidatus Moduliflexales</taxon>
        <taxon>Candidatus Moduliflexaceae</taxon>
    </lineage>
</organism>
<keyword evidence="2" id="KW-1185">Reference proteome</keyword>
<dbReference type="SUPFAM" id="SSF53474">
    <property type="entry name" value="alpha/beta-Hydrolases"/>
    <property type="match status" value="1"/>
</dbReference>
<sequence length="255" mass="29029">MKWHWIQQRHNSRLLLFFNGWGMDEHAVAHLECDDWDVLTVCDYRDLDRCDSPPGRGWGGLSAGNLFTSTPHPQPLPGGEFAVMLRDINYKEIAVICWSMGVWAYARVSAELQIQPVRVIAINGTPQPIHADFGIAPDAYQATLDHFDEAGREKFFKRMCGSAALFRRFNQQRPQRGLAEQAEELAAIQAASVVAKERIPLLGGELIALISAHDRIMPTANQQRYWEGRAQCVLLDAPHYPFFLWKRWADILTIF</sequence>
<dbReference type="STRING" id="1499966.U14_02346"/>